<keyword evidence="1" id="KW-0812">Transmembrane</keyword>
<feature type="transmembrane region" description="Helical" evidence="1">
    <location>
        <begin position="185"/>
        <end position="205"/>
    </location>
</feature>
<dbReference type="InterPro" id="IPR005182">
    <property type="entry name" value="YdbS-like_PH"/>
</dbReference>
<organism evidence="3 4">
    <name type="scientific">Flavobacterium sediminilitoris</name>
    <dbReference type="NCBI Taxonomy" id="2024526"/>
    <lineage>
        <taxon>Bacteria</taxon>
        <taxon>Pseudomonadati</taxon>
        <taxon>Bacteroidota</taxon>
        <taxon>Flavobacteriia</taxon>
        <taxon>Flavobacteriales</taxon>
        <taxon>Flavobacteriaceae</taxon>
        <taxon>Flavobacterium</taxon>
    </lineage>
</organism>
<reference evidence="3" key="2">
    <citation type="submission" date="2022-04" db="EMBL/GenBank/DDBJ databases">
        <title>Complete Genome Sequence of Flavobacterium sediminilitoris YSM-43, Isolated from a Tidal Sediment.</title>
        <authorList>
            <person name="Lee P.A."/>
        </authorList>
    </citation>
    <scope>NUCLEOTIDE SEQUENCE</scope>
    <source>
        <strain evidence="3">YSM-43</strain>
    </source>
</reference>
<evidence type="ECO:0000259" key="2">
    <source>
        <dbReference type="Pfam" id="PF03703"/>
    </source>
</evidence>
<feature type="transmembrane region" description="Helical" evidence="1">
    <location>
        <begin position="51"/>
        <end position="73"/>
    </location>
</feature>
<feature type="transmembrane region" description="Helical" evidence="1">
    <location>
        <begin position="236"/>
        <end position="258"/>
    </location>
</feature>
<dbReference type="EMBL" id="CP090145">
    <property type="protein sequence ID" value="UOX32902.1"/>
    <property type="molecule type" value="Genomic_DNA"/>
</dbReference>
<evidence type="ECO:0000313" key="4">
    <source>
        <dbReference type="Proteomes" id="UP000830454"/>
    </source>
</evidence>
<dbReference type="PANTHER" id="PTHR34473">
    <property type="entry name" value="UPF0699 TRANSMEMBRANE PROTEIN YDBS"/>
    <property type="match status" value="1"/>
</dbReference>
<feature type="domain" description="YdbS-like PH" evidence="2">
    <location>
        <begin position="83"/>
        <end position="148"/>
    </location>
</feature>
<name>A0ABY4HL12_9FLAO</name>
<gene>
    <name evidence="3" type="ORF">LXD69_12745</name>
</gene>
<proteinExistence type="predicted"/>
<feature type="domain" description="YdbS-like PH" evidence="2">
    <location>
        <begin position="260"/>
        <end position="328"/>
    </location>
</feature>
<accession>A0ABY4HL12</accession>
<sequence>MRTNFDFTVPQRQSLIGVLVLFANTLQKSIRAFWPLLVVFLFRKELFDRMYVYIGIIILILLIAIIAFLKYWFFKFYIDSDLEEFVIESGILNKTKTTIQLHKIQKVDINQSLIQRIFNVHKLEIDTAGSDKKEASIGAISEEMAVNLKSRLIENSKKQDYNGNVDDFQSEQEPKSFITISLGSLIKIGFTANYMASLAYLFLVFSTISENLKQIGQESLIDDNVSKLDEFPLTTVLMIALGLIIFSVLFINLVMTIVKYFNFTIKRDENTFILSYGLINLKNTIINPEKVQIIKWTQNFFQRKLNVNTIEIKQASSDEKRAKNKDKTKIPGCNNDERIEILKLLIEKLPKYEKELHPNIRKLLLNSFIFILIPVTIGLFVNNYNNKFETVQAIGLATLYSLFIGVIILFSYKNYRLYTSTDFIVKKSGAWDIDYELIQPHKIQGIKTFQLFWQKRTNIGSVTLYTAGGNISFRTTNYSELKKLVNYWLYQVEVSKRNWM</sequence>
<evidence type="ECO:0000256" key="1">
    <source>
        <dbReference type="SAM" id="Phobius"/>
    </source>
</evidence>
<feature type="transmembrane region" description="Helical" evidence="1">
    <location>
        <begin position="363"/>
        <end position="381"/>
    </location>
</feature>
<keyword evidence="4" id="KW-1185">Reference proteome</keyword>
<protein>
    <submittedName>
        <fullName evidence="3">PH domain-containing protein</fullName>
    </submittedName>
</protein>
<dbReference type="RefSeq" id="WP_045966854.1">
    <property type="nucleotide sequence ID" value="NZ_CP090145.1"/>
</dbReference>
<keyword evidence="1" id="KW-0472">Membrane</keyword>
<reference evidence="3" key="1">
    <citation type="submission" date="2021-12" db="EMBL/GenBank/DDBJ databases">
        <authorList>
            <person name="Cha I.-T."/>
            <person name="Lee K.-E."/>
            <person name="Park S.-J."/>
        </authorList>
    </citation>
    <scope>NUCLEOTIDE SEQUENCE</scope>
    <source>
        <strain evidence="3">YSM-43</strain>
    </source>
</reference>
<feature type="domain" description="YdbS-like PH" evidence="2">
    <location>
        <begin position="412"/>
        <end position="487"/>
    </location>
</feature>
<feature type="transmembrane region" description="Helical" evidence="1">
    <location>
        <begin position="393"/>
        <end position="412"/>
    </location>
</feature>
<dbReference type="PANTHER" id="PTHR34473:SF2">
    <property type="entry name" value="UPF0699 TRANSMEMBRANE PROTEIN YDBT"/>
    <property type="match status" value="1"/>
</dbReference>
<dbReference type="PIRSF" id="PIRSF026631">
    <property type="entry name" value="UCP026631"/>
    <property type="match status" value="1"/>
</dbReference>
<evidence type="ECO:0000313" key="3">
    <source>
        <dbReference type="EMBL" id="UOX32902.1"/>
    </source>
</evidence>
<dbReference type="Proteomes" id="UP000830454">
    <property type="component" value="Chromosome"/>
</dbReference>
<keyword evidence="1" id="KW-1133">Transmembrane helix</keyword>
<dbReference type="InterPro" id="IPR014529">
    <property type="entry name" value="UCP026631"/>
</dbReference>
<dbReference type="Pfam" id="PF03703">
    <property type="entry name" value="bPH_2"/>
    <property type="match status" value="3"/>
</dbReference>